<evidence type="ECO:0000313" key="3">
    <source>
        <dbReference type="Proteomes" id="UP001151760"/>
    </source>
</evidence>
<feature type="compositionally biased region" description="Polar residues" evidence="1">
    <location>
        <begin position="310"/>
        <end position="338"/>
    </location>
</feature>
<reference evidence="2" key="1">
    <citation type="journal article" date="2022" name="Int. J. Mol. Sci.">
        <title>Draft Genome of Tanacetum Coccineum: Genomic Comparison of Closely Related Tanacetum-Family Plants.</title>
        <authorList>
            <person name="Yamashiro T."/>
            <person name="Shiraishi A."/>
            <person name="Nakayama K."/>
            <person name="Satake H."/>
        </authorList>
    </citation>
    <scope>NUCLEOTIDE SEQUENCE</scope>
</reference>
<name>A0ABQ5ANY7_9ASTR</name>
<comment type="caution">
    <text evidence="2">The sequence shown here is derived from an EMBL/GenBank/DDBJ whole genome shotgun (WGS) entry which is preliminary data.</text>
</comment>
<dbReference type="Proteomes" id="UP001151760">
    <property type="component" value="Unassembled WGS sequence"/>
</dbReference>
<feature type="compositionally biased region" description="Low complexity" evidence="1">
    <location>
        <begin position="339"/>
        <end position="350"/>
    </location>
</feature>
<protein>
    <submittedName>
        <fullName evidence="2">Uncharacterized protein</fullName>
    </submittedName>
</protein>
<evidence type="ECO:0000256" key="1">
    <source>
        <dbReference type="SAM" id="MobiDB-lite"/>
    </source>
</evidence>
<gene>
    <name evidence="2" type="ORF">Tco_0823928</name>
</gene>
<accession>A0ABQ5ANY7</accession>
<keyword evidence="3" id="KW-1185">Reference proteome</keyword>
<feature type="compositionally biased region" description="Polar residues" evidence="1">
    <location>
        <begin position="351"/>
        <end position="367"/>
    </location>
</feature>
<sequence>MSQDVMLTVMNSTAVFVDSENLGIKKSKTCNKCLDLEAELVNKKNMVERDVYIELSNSFAKLEKHCISLELDIQLNQQIFQKDKSCENQNAPEFSEYFENNDLKTQLQEKGTTINKLRNHIKSLRGSDKKDRVKQDMDEIETINIKLEHSVAKLLSENKLLHKDIKHLKNIYKDQFDSIKKTRALSKEHCHSLIAQLNSMSMENAELKGMLKLDLEPLSPKLLNNREAYIHYLKTTKEQADILRGIVEQAIAKQPLDSALDIACNHVTRIQELLVYVRDTCPSVNNSSEKLIAVTSLNKNKKVRFAEPITLQSNTKQKVGSNNTPDSNKPMLTSTGVKSSTSASRSQPSSNTKNNRILRPTSSNMNNKVEDHPRSVKSKSNKMNPVVKPICNADIKHSMLNANSELICAISNKCMFDAIHDMCVLDFVKYVNVRSKSKSAKISNNKIFGNLRVKCSLMLAIGGNLQEELSL</sequence>
<reference evidence="2" key="2">
    <citation type="submission" date="2022-01" db="EMBL/GenBank/DDBJ databases">
        <authorList>
            <person name="Yamashiro T."/>
            <person name="Shiraishi A."/>
            <person name="Satake H."/>
            <person name="Nakayama K."/>
        </authorList>
    </citation>
    <scope>NUCLEOTIDE SEQUENCE</scope>
</reference>
<evidence type="ECO:0000313" key="2">
    <source>
        <dbReference type="EMBL" id="GJT02759.1"/>
    </source>
</evidence>
<organism evidence="2 3">
    <name type="scientific">Tanacetum coccineum</name>
    <dbReference type="NCBI Taxonomy" id="301880"/>
    <lineage>
        <taxon>Eukaryota</taxon>
        <taxon>Viridiplantae</taxon>
        <taxon>Streptophyta</taxon>
        <taxon>Embryophyta</taxon>
        <taxon>Tracheophyta</taxon>
        <taxon>Spermatophyta</taxon>
        <taxon>Magnoliopsida</taxon>
        <taxon>eudicotyledons</taxon>
        <taxon>Gunneridae</taxon>
        <taxon>Pentapetalae</taxon>
        <taxon>asterids</taxon>
        <taxon>campanulids</taxon>
        <taxon>Asterales</taxon>
        <taxon>Asteraceae</taxon>
        <taxon>Asteroideae</taxon>
        <taxon>Anthemideae</taxon>
        <taxon>Anthemidinae</taxon>
        <taxon>Tanacetum</taxon>
    </lineage>
</organism>
<proteinExistence type="predicted"/>
<feature type="region of interest" description="Disordered" evidence="1">
    <location>
        <begin position="308"/>
        <end position="382"/>
    </location>
</feature>
<dbReference type="EMBL" id="BQNB010012374">
    <property type="protein sequence ID" value="GJT02759.1"/>
    <property type="molecule type" value="Genomic_DNA"/>
</dbReference>